<feature type="domain" description="Sortilin N-terminal" evidence="4">
    <location>
        <begin position="144"/>
        <end position="269"/>
    </location>
</feature>
<dbReference type="SUPFAM" id="SSF50939">
    <property type="entry name" value="Sialidases"/>
    <property type="match status" value="2"/>
</dbReference>
<name>A0A1H5TXG7_9BACT</name>
<evidence type="ECO:0000313" key="5">
    <source>
        <dbReference type="EMBL" id="SEF67420.1"/>
    </source>
</evidence>
<evidence type="ECO:0000313" key="6">
    <source>
        <dbReference type="Proteomes" id="UP000236728"/>
    </source>
</evidence>
<dbReference type="CDD" id="cd15482">
    <property type="entry name" value="Sialidase_non-viral"/>
    <property type="match status" value="2"/>
</dbReference>
<organism evidence="5 6">
    <name type="scientific">Bryocella elongata</name>
    <dbReference type="NCBI Taxonomy" id="863522"/>
    <lineage>
        <taxon>Bacteria</taxon>
        <taxon>Pseudomonadati</taxon>
        <taxon>Acidobacteriota</taxon>
        <taxon>Terriglobia</taxon>
        <taxon>Terriglobales</taxon>
        <taxon>Acidobacteriaceae</taxon>
        <taxon>Bryocella</taxon>
    </lineage>
</organism>
<dbReference type="PANTHER" id="PTHR43739">
    <property type="entry name" value="XYLOGLUCANASE (EUROFUNG)"/>
    <property type="match status" value="1"/>
</dbReference>
<reference evidence="5 6" key="1">
    <citation type="submission" date="2016-10" db="EMBL/GenBank/DDBJ databases">
        <authorList>
            <person name="de Groot N.N."/>
        </authorList>
    </citation>
    <scope>NUCLEOTIDE SEQUENCE [LARGE SCALE GENOMIC DNA]</scope>
    <source>
        <strain evidence="5 6">DSM 22489</strain>
    </source>
</reference>
<dbReference type="OrthoDB" id="9764804at2"/>
<dbReference type="RefSeq" id="WP_103931661.1">
    <property type="nucleotide sequence ID" value="NZ_FNVA01000001.1"/>
</dbReference>
<dbReference type="Gene3D" id="2.130.10.10">
    <property type="entry name" value="YVTN repeat-like/Quinoprotein amine dehydrogenase"/>
    <property type="match status" value="4"/>
</dbReference>
<protein>
    <recommendedName>
        <fullName evidence="4">Sortilin N-terminal domain-containing protein</fullName>
    </recommendedName>
</protein>
<dbReference type="EMBL" id="FNVA01000001">
    <property type="protein sequence ID" value="SEF67420.1"/>
    <property type="molecule type" value="Genomic_DNA"/>
</dbReference>
<keyword evidence="3" id="KW-0732">Signal</keyword>
<feature type="chain" id="PRO_5009285489" description="Sortilin N-terminal domain-containing protein" evidence="3">
    <location>
        <begin position="42"/>
        <end position="1066"/>
    </location>
</feature>
<evidence type="ECO:0000259" key="4">
    <source>
        <dbReference type="Pfam" id="PF15902"/>
    </source>
</evidence>
<dbReference type="Proteomes" id="UP000236728">
    <property type="component" value="Unassembled WGS sequence"/>
</dbReference>
<feature type="region of interest" description="Disordered" evidence="2">
    <location>
        <begin position="823"/>
        <end position="852"/>
    </location>
</feature>
<gene>
    <name evidence="5" type="ORF">SAMN05421819_0775</name>
</gene>
<dbReference type="InterPro" id="IPR031778">
    <property type="entry name" value="Sortilin_N"/>
</dbReference>
<dbReference type="GO" id="GO:0010411">
    <property type="term" value="P:xyloglucan metabolic process"/>
    <property type="evidence" value="ECO:0007669"/>
    <property type="project" value="TreeGrafter"/>
</dbReference>
<keyword evidence="1" id="KW-0677">Repeat</keyword>
<dbReference type="Pfam" id="PF15902">
    <property type="entry name" value="Sortilin-Vps10"/>
    <property type="match status" value="1"/>
</dbReference>
<dbReference type="InterPro" id="IPR036278">
    <property type="entry name" value="Sialidase_sf"/>
</dbReference>
<feature type="signal peptide" evidence="3">
    <location>
        <begin position="1"/>
        <end position="41"/>
    </location>
</feature>
<dbReference type="InterPro" id="IPR052025">
    <property type="entry name" value="Xyloglucanase_GH74"/>
</dbReference>
<dbReference type="PANTHER" id="PTHR43739:SF5">
    <property type="entry name" value="EXO-ALPHA-SIALIDASE"/>
    <property type="match status" value="1"/>
</dbReference>
<proteinExistence type="predicted"/>
<dbReference type="AlphaFoldDB" id="A0A1H5TXG7"/>
<dbReference type="InterPro" id="IPR015943">
    <property type="entry name" value="WD40/YVTN_repeat-like_dom_sf"/>
</dbReference>
<evidence type="ECO:0000256" key="2">
    <source>
        <dbReference type="SAM" id="MobiDB-lite"/>
    </source>
</evidence>
<accession>A0A1H5TXG7</accession>
<sequence>MPASHLNRAHRRTLNRKHGCLRSIPTLAVPFLLAGTLVAQAPEATPTKAPYAGLNFRQIGPFRGGRVGAVTGVQSQPMTFYFGATGGGIFKTTDGGIHWAPVADKQLALGSVGAIAVSDSDPNIVYVGMGEADLRGNASHGDGVYKSADAGKTWKHMGLTDTQQIGAIKIDPKNPDIAYVAAMGHMTGYNADRGVFKTVDGGKTWKKVLFKSDRAGAIDLSIDPTNSQVLYASIYQFIRKPWTFESGGPDSGLWKSTDGGETWTDLSKNPGMPKGLLGRIGIAISPAKSGVLWTLVEAEEGGIFRSEDGGATWAKVNDQREVKQRAWYYARIFADPKNADTMYALNTSFYKSVDGGHTFRPIPTGHGDNHDLWIANDDPQRMIESNDGGANISFDGGKSFSTIMNQPTGQFYRVITDNDFPYHIYGAQQDNSTVETSSRGNSGLITESDWWDVGGGESGWIAPDPTNSRFVYAGSYDGLLTRYDHATGGQRNINPWPDNPMGSGVEAMKYRMQWNFPLLFSPNDNKLLYAGAQYLLGTRDEGRSWQVISPDLTRNDKSKQGPVGGPLTKDNTAVEYYDTIFTVDESTVKPGLIWVGSDDGLVHLTQDGGKTWANVTPKGIPDWIRINCIAASPFDAGTAYFAATLYLTDDYRPFLYKTTDFGKTWKLIVSGIPTDDFTRTIRPDPKQKGLLFAGTEAHLYISTNDGDSWTPFQLNLPNVPITDITFQKREDDMVIATQGRGFYVMDDMPLVRSLPGGKLSDEPVHLYAPKATYRYIGGGGFGGGGAAALGKNPPAGVGIYYSFKEAPKGDIVIRIKDSDGKLVNEFTSKPEPKEPEALEEDEGRRATPKPTKKAGLNHYVWNLRYTDLVHFPGLIYWAAGNQGPQVVPGTYTIELTADGHTEKQTVLVKPDPRVPTTPEEYKKQLDLALQIADRTNAANNAVITIRAQKKQLDSFATSSIPQVASEAKRISAELDVVENELYQTKLRANEDALNFPIKLNNKLAAMVGVVSQSDTAPTEQSYAVFKDLNAQLQVQLDKLAAIESKDIGAFNSLVRDQNIPAVPLAK</sequence>
<feature type="compositionally biased region" description="Basic and acidic residues" evidence="2">
    <location>
        <begin position="823"/>
        <end position="836"/>
    </location>
</feature>
<evidence type="ECO:0000256" key="3">
    <source>
        <dbReference type="SAM" id="SignalP"/>
    </source>
</evidence>
<evidence type="ECO:0000256" key="1">
    <source>
        <dbReference type="ARBA" id="ARBA00022737"/>
    </source>
</evidence>
<keyword evidence="6" id="KW-1185">Reference proteome</keyword>